<proteinExistence type="predicted"/>
<organism evidence="1">
    <name type="scientific">marine sediment metagenome</name>
    <dbReference type="NCBI Taxonomy" id="412755"/>
    <lineage>
        <taxon>unclassified sequences</taxon>
        <taxon>metagenomes</taxon>
        <taxon>ecological metagenomes</taxon>
    </lineage>
</organism>
<name>A0A0F8ZX95_9ZZZZ</name>
<dbReference type="EMBL" id="LAZR01045574">
    <property type="protein sequence ID" value="KKK98547.1"/>
    <property type="molecule type" value="Genomic_DNA"/>
</dbReference>
<dbReference type="AlphaFoldDB" id="A0A0F8ZX95"/>
<protein>
    <submittedName>
        <fullName evidence="1">Uncharacterized protein</fullName>
    </submittedName>
</protein>
<evidence type="ECO:0000313" key="1">
    <source>
        <dbReference type="EMBL" id="KKK98547.1"/>
    </source>
</evidence>
<sequence>MKIKAALFSFGDGECVKPEDIEFDVDGPRYAVLADDSTTTLANVKYKV</sequence>
<comment type="caution">
    <text evidence="1">The sequence shown here is derived from an EMBL/GenBank/DDBJ whole genome shotgun (WGS) entry which is preliminary data.</text>
</comment>
<reference evidence="1" key="1">
    <citation type="journal article" date="2015" name="Nature">
        <title>Complex archaea that bridge the gap between prokaryotes and eukaryotes.</title>
        <authorList>
            <person name="Spang A."/>
            <person name="Saw J.H."/>
            <person name="Jorgensen S.L."/>
            <person name="Zaremba-Niedzwiedzka K."/>
            <person name="Martijn J."/>
            <person name="Lind A.E."/>
            <person name="van Eijk R."/>
            <person name="Schleper C."/>
            <person name="Guy L."/>
            <person name="Ettema T.J."/>
        </authorList>
    </citation>
    <scope>NUCLEOTIDE SEQUENCE</scope>
</reference>
<accession>A0A0F8ZX95</accession>
<gene>
    <name evidence="1" type="ORF">LCGC14_2641640</name>
</gene>